<dbReference type="SUPFAM" id="SSF111369">
    <property type="entry name" value="HlyD-like secretion proteins"/>
    <property type="match status" value="1"/>
</dbReference>
<keyword evidence="2" id="KW-0175">Coiled coil</keyword>
<dbReference type="EMBL" id="RQGG01000032">
    <property type="protein sequence ID" value="TGL51451.1"/>
    <property type="molecule type" value="Genomic_DNA"/>
</dbReference>
<dbReference type="PANTHER" id="PTHR32347:SF14">
    <property type="entry name" value="EFFLUX SYSTEM COMPONENT YKNX-RELATED"/>
    <property type="match status" value="1"/>
</dbReference>
<feature type="domain" description="CzcB-like barrel-sandwich hybrid" evidence="5">
    <location>
        <begin position="60"/>
        <end position="151"/>
    </location>
</feature>
<feature type="transmembrane region" description="Helical" evidence="4">
    <location>
        <begin position="6"/>
        <end position="24"/>
    </location>
</feature>
<evidence type="ECO:0000256" key="2">
    <source>
        <dbReference type="ARBA" id="ARBA00023054"/>
    </source>
</evidence>
<evidence type="ECO:0000256" key="4">
    <source>
        <dbReference type="SAM" id="Phobius"/>
    </source>
</evidence>
<sequence>MKTKLYLSILVVIVSASLYYVFGYQKSKQEFKMESATVTRGDLIVTVRATGTAIPKNRLEIKPPIAGRVESILVEEGNQVGKGKILAWMSSTERAALLDAARAKGVEELKKWEDFYKPTPVISPLRGLVIASNISPGQTVTQQDIMYVLSDNLMVQAKVDETDLSKIKIGQNAKIIVDSFSNEAIQAKVKHIGYEAVIENNVTMYNVDLELNFIPGYLRSGMTITVDFILSEEKNVLLVPNDFIKRTNDKAVILLKENDLYKETFVNIGFSDDQNTAVFSGIEEGDLVYRKKKIQESKKASASGGPFSSPKIPKR</sequence>
<dbReference type="Gene3D" id="2.40.30.170">
    <property type="match status" value="1"/>
</dbReference>
<evidence type="ECO:0000259" key="5">
    <source>
        <dbReference type="Pfam" id="PF25973"/>
    </source>
</evidence>
<dbReference type="GO" id="GO:0030313">
    <property type="term" value="C:cell envelope"/>
    <property type="evidence" value="ECO:0007669"/>
    <property type="project" value="UniProtKB-SubCell"/>
</dbReference>
<gene>
    <name evidence="6" type="ORF">EHQ59_11175</name>
</gene>
<keyword evidence="7" id="KW-1185">Reference proteome</keyword>
<dbReference type="AlphaFoldDB" id="A0A4R9JPF0"/>
<organism evidence="6 7">
    <name type="scientific">Leptospira kemamanensis</name>
    <dbReference type="NCBI Taxonomy" id="2484942"/>
    <lineage>
        <taxon>Bacteria</taxon>
        <taxon>Pseudomonadati</taxon>
        <taxon>Spirochaetota</taxon>
        <taxon>Spirochaetia</taxon>
        <taxon>Leptospirales</taxon>
        <taxon>Leptospiraceae</taxon>
        <taxon>Leptospira</taxon>
    </lineage>
</organism>
<evidence type="ECO:0000256" key="3">
    <source>
        <dbReference type="SAM" id="MobiDB-lite"/>
    </source>
</evidence>
<keyword evidence="4" id="KW-0472">Membrane</keyword>
<evidence type="ECO:0000313" key="7">
    <source>
        <dbReference type="Proteomes" id="UP000297609"/>
    </source>
</evidence>
<protein>
    <submittedName>
        <fullName evidence="6">HlyD family efflux transporter periplasmic adaptor subunit</fullName>
    </submittedName>
</protein>
<dbReference type="Pfam" id="PF25973">
    <property type="entry name" value="BSH_CzcB"/>
    <property type="match status" value="1"/>
</dbReference>
<comment type="subcellular location">
    <subcellularLocation>
        <location evidence="1">Cell envelope</location>
    </subcellularLocation>
</comment>
<feature type="region of interest" description="Disordered" evidence="3">
    <location>
        <begin position="295"/>
        <end position="315"/>
    </location>
</feature>
<evidence type="ECO:0000313" key="6">
    <source>
        <dbReference type="EMBL" id="TGL51451.1"/>
    </source>
</evidence>
<accession>A0A4R9JPF0</accession>
<proteinExistence type="predicted"/>
<dbReference type="PANTHER" id="PTHR32347">
    <property type="entry name" value="EFFLUX SYSTEM COMPONENT YKNX-RELATED"/>
    <property type="match status" value="1"/>
</dbReference>
<dbReference type="RefSeq" id="WP_135619731.1">
    <property type="nucleotide sequence ID" value="NZ_RQGG01000032.1"/>
</dbReference>
<evidence type="ECO:0000256" key="1">
    <source>
        <dbReference type="ARBA" id="ARBA00004196"/>
    </source>
</evidence>
<keyword evidence="4" id="KW-0812">Transmembrane</keyword>
<dbReference type="InterPro" id="IPR058647">
    <property type="entry name" value="BSH_CzcB-like"/>
</dbReference>
<dbReference type="InterPro" id="IPR050465">
    <property type="entry name" value="UPF0194_transport"/>
</dbReference>
<reference evidence="6" key="1">
    <citation type="journal article" date="2019" name="PLoS Negl. Trop. Dis.">
        <title>Revisiting the worldwide diversity of Leptospira species in the environment.</title>
        <authorList>
            <person name="Vincent A.T."/>
            <person name="Schiettekatte O."/>
            <person name="Bourhy P."/>
            <person name="Veyrier F.J."/>
            <person name="Picardeau M."/>
        </authorList>
    </citation>
    <scope>NUCLEOTIDE SEQUENCE [LARGE SCALE GENOMIC DNA]</scope>
    <source>
        <strain evidence="6">201702454</strain>
    </source>
</reference>
<dbReference type="OrthoDB" id="9784484at2"/>
<dbReference type="Gene3D" id="2.40.50.100">
    <property type="match status" value="1"/>
</dbReference>
<keyword evidence="4" id="KW-1133">Transmembrane helix</keyword>
<name>A0A4R9JPF0_9LEPT</name>
<dbReference type="Gene3D" id="2.40.420.20">
    <property type="match status" value="1"/>
</dbReference>
<comment type="caution">
    <text evidence="6">The sequence shown here is derived from an EMBL/GenBank/DDBJ whole genome shotgun (WGS) entry which is preliminary data.</text>
</comment>
<dbReference type="Proteomes" id="UP000297609">
    <property type="component" value="Unassembled WGS sequence"/>
</dbReference>